<sequence length="100" mass="11784">MDPSQKFVYLHCVFHSIRFKVNKRLAVWEDSLFYFILVSPPKKVSLLKMRQNEKGKNQSKIACKNIGNAKVCFFPASENMFVHVHSHIVIHTYRLVRTYV</sequence>
<dbReference type="EMBL" id="QRLF01000038">
    <property type="protein sequence ID" value="RHI85771.1"/>
    <property type="molecule type" value="Genomic_DNA"/>
</dbReference>
<comment type="caution">
    <text evidence="1">The sequence shown here is derived from an EMBL/GenBank/DDBJ whole genome shotgun (WGS) entry which is preliminary data.</text>
</comment>
<evidence type="ECO:0000313" key="2">
    <source>
        <dbReference type="Proteomes" id="UP000285777"/>
    </source>
</evidence>
<dbReference type="AlphaFoldDB" id="A0A415BJJ3"/>
<proteinExistence type="predicted"/>
<evidence type="ECO:0000313" key="1">
    <source>
        <dbReference type="EMBL" id="RHI85771.1"/>
    </source>
</evidence>
<gene>
    <name evidence="1" type="ORF">DW150_18675</name>
</gene>
<reference evidence="1 2" key="1">
    <citation type="submission" date="2018-08" db="EMBL/GenBank/DDBJ databases">
        <title>A genome reference for cultivated species of the human gut microbiota.</title>
        <authorList>
            <person name="Zou Y."/>
            <person name="Xue W."/>
            <person name="Luo G."/>
        </authorList>
    </citation>
    <scope>NUCLEOTIDE SEQUENCE [LARGE SCALE GENOMIC DNA]</scope>
    <source>
        <strain evidence="1 2">AM13-21</strain>
    </source>
</reference>
<protein>
    <submittedName>
        <fullName evidence="1">Uncharacterized protein</fullName>
    </submittedName>
</protein>
<name>A0A415BJJ3_PHOVU</name>
<organism evidence="1 2">
    <name type="scientific">Phocaeicola vulgatus</name>
    <name type="common">Bacteroides vulgatus</name>
    <dbReference type="NCBI Taxonomy" id="821"/>
    <lineage>
        <taxon>Bacteria</taxon>
        <taxon>Pseudomonadati</taxon>
        <taxon>Bacteroidota</taxon>
        <taxon>Bacteroidia</taxon>
        <taxon>Bacteroidales</taxon>
        <taxon>Bacteroidaceae</taxon>
        <taxon>Phocaeicola</taxon>
    </lineage>
</organism>
<accession>A0A415BJJ3</accession>
<dbReference type="Proteomes" id="UP000285777">
    <property type="component" value="Unassembled WGS sequence"/>
</dbReference>